<name>A0ABQ2DGG2_9DEIO</name>
<protein>
    <submittedName>
        <fullName evidence="2">Uncharacterized protein</fullName>
    </submittedName>
</protein>
<keyword evidence="3" id="KW-1185">Reference proteome</keyword>
<feature type="compositionally biased region" description="Polar residues" evidence="1">
    <location>
        <begin position="1"/>
        <end position="17"/>
    </location>
</feature>
<evidence type="ECO:0000313" key="2">
    <source>
        <dbReference type="EMBL" id="GGJ55754.1"/>
    </source>
</evidence>
<evidence type="ECO:0000313" key="3">
    <source>
        <dbReference type="Proteomes" id="UP000632222"/>
    </source>
</evidence>
<accession>A0ABQ2DGG2</accession>
<feature type="region of interest" description="Disordered" evidence="1">
    <location>
        <begin position="1"/>
        <end position="23"/>
    </location>
</feature>
<reference evidence="3" key="1">
    <citation type="journal article" date="2019" name="Int. J. Syst. Evol. Microbiol.">
        <title>The Global Catalogue of Microorganisms (GCM) 10K type strain sequencing project: providing services to taxonomists for standard genome sequencing and annotation.</title>
        <authorList>
            <consortium name="The Broad Institute Genomics Platform"/>
            <consortium name="The Broad Institute Genome Sequencing Center for Infectious Disease"/>
            <person name="Wu L."/>
            <person name="Ma J."/>
        </authorList>
    </citation>
    <scope>NUCLEOTIDE SEQUENCE [LARGE SCALE GENOMIC DNA]</scope>
    <source>
        <strain evidence="3">JCM 14370</strain>
    </source>
</reference>
<sequence length="79" mass="9313">MNNPSAITAAPTQQIPQPETERWEYEDTLEEPELVYIYKSNQGRTYEENYTQQTYTTTDFLGKVVETGPLQIKRPWRNN</sequence>
<gene>
    <name evidence="2" type="ORF">GCM10008938_47430</name>
</gene>
<proteinExistence type="predicted"/>
<dbReference type="Proteomes" id="UP000632222">
    <property type="component" value="Unassembled WGS sequence"/>
</dbReference>
<comment type="caution">
    <text evidence="2">The sequence shown here is derived from an EMBL/GenBank/DDBJ whole genome shotgun (WGS) entry which is preliminary data.</text>
</comment>
<dbReference type="RefSeq" id="WP_189008056.1">
    <property type="nucleotide sequence ID" value="NZ_BMOD01000033.1"/>
</dbReference>
<evidence type="ECO:0000256" key="1">
    <source>
        <dbReference type="SAM" id="MobiDB-lite"/>
    </source>
</evidence>
<organism evidence="2 3">
    <name type="scientific">Deinococcus roseus</name>
    <dbReference type="NCBI Taxonomy" id="392414"/>
    <lineage>
        <taxon>Bacteria</taxon>
        <taxon>Thermotogati</taxon>
        <taxon>Deinococcota</taxon>
        <taxon>Deinococci</taxon>
        <taxon>Deinococcales</taxon>
        <taxon>Deinococcaceae</taxon>
        <taxon>Deinococcus</taxon>
    </lineage>
</organism>
<dbReference type="EMBL" id="BMOD01000033">
    <property type="protein sequence ID" value="GGJ55754.1"/>
    <property type="molecule type" value="Genomic_DNA"/>
</dbReference>